<dbReference type="EMBL" id="BMIN01000027">
    <property type="protein sequence ID" value="GGD28467.1"/>
    <property type="molecule type" value="Genomic_DNA"/>
</dbReference>
<dbReference type="InterPro" id="IPR001296">
    <property type="entry name" value="Glyco_trans_1"/>
</dbReference>
<evidence type="ECO:0000259" key="1">
    <source>
        <dbReference type="Pfam" id="PF00534"/>
    </source>
</evidence>
<dbReference type="CDD" id="cd03801">
    <property type="entry name" value="GT4_PimA-like"/>
    <property type="match status" value="1"/>
</dbReference>
<protein>
    <recommendedName>
        <fullName evidence="5">Glycosyltransferase involved in cell wall biosynthesis</fullName>
    </recommendedName>
</protein>
<sequence>MSKTKILQAGPLPPPIGGMAIYMKNLEEFESDRYELTFFDTTTNSTNKFVKALFNVISIFHFIVKLLLSNAQIVHIHTAGYGSFSKSQIFLRIVKFFKRQCILHIHSGMFIDFYKDSSPSKQKSILSTLNAADQVVVLSESWKDIYMDKFDLNPDKLKVVPNSIFTGQYKDCVSTTSNHKTILFIGSLHKGKGVRDIIEMAKQLKDFDNIRFLIIGNGPLYEELNDEVKAHDLNVEMLGELSGEEKLAQFKRANLFILPSYFEAMPLSIIEGMASGMAVLSTPVGSVPDMVHDGREGYLHEAGDVSAFVERIQSLSYDEISEMGKYNFDHVGRYDFNQLNRNLETLYDELTS</sequence>
<dbReference type="Proteomes" id="UP000642571">
    <property type="component" value="Unassembled WGS sequence"/>
</dbReference>
<dbReference type="PANTHER" id="PTHR12526">
    <property type="entry name" value="GLYCOSYLTRANSFERASE"/>
    <property type="match status" value="1"/>
</dbReference>
<evidence type="ECO:0000313" key="3">
    <source>
        <dbReference type="EMBL" id="GGD28467.1"/>
    </source>
</evidence>
<evidence type="ECO:0008006" key="5">
    <source>
        <dbReference type="Google" id="ProtNLM"/>
    </source>
</evidence>
<feature type="domain" description="Glycosyl transferase family 1" evidence="1">
    <location>
        <begin position="178"/>
        <end position="319"/>
    </location>
</feature>
<proteinExistence type="predicted"/>
<keyword evidence="4" id="KW-1185">Reference proteome</keyword>
<feature type="domain" description="Glycosyltransferase subfamily 4-like N-terminal" evidence="2">
    <location>
        <begin position="59"/>
        <end position="164"/>
    </location>
</feature>
<reference evidence="4" key="1">
    <citation type="journal article" date="2019" name="Int. J. Syst. Evol. Microbiol.">
        <title>The Global Catalogue of Microorganisms (GCM) 10K type strain sequencing project: providing services to taxonomists for standard genome sequencing and annotation.</title>
        <authorList>
            <consortium name="The Broad Institute Genomics Platform"/>
            <consortium name="The Broad Institute Genome Sequencing Center for Infectious Disease"/>
            <person name="Wu L."/>
            <person name="Ma J."/>
        </authorList>
    </citation>
    <scope>NUCLEOTIDE SEQUENCE [LARGE SCALE GENOMIC DNA]</scope>
    <source>
        <strain evidence="4">CGMCC 1.15353</strain>
    </source>
</reference>
<evidence type="ECO:0000259" key="2">
    <source>
        <dbReference type="Pfam" id="PF13439"/>
    </source>
</evidence>
<dbReference type="SUPFAM" id="SSF53756">
    <property type="entry name" value="UDP-Glycosyltransferase/glycogen phosphorylase"/>
    <property type="match status" value="1"/>
</dbReference>
<organism evidence="3 4">
    <name type="scientific">Pontibacillus salipaludis</name>
    <dbReference type="NCBI Taxonomy" id="1697394"/>
    <lineage>
        <taxon>Bacteria</taxon>
        <taxon>Bacillati</taxon>
        <taxon>Bacillota</taxon>
        <taxon>Bacilli</taxon>
        <taxon>Bacillales</taxon>
        <taxon>Bacillaceae</taxon>
        <taxon>Pontibacillus</taxon>
    </lineage>
</organism>
<comment type="caution">
    <text evidence="3">The sequence shown here is derived from an EMBL/GenBank/DDBJ whole genome shotgun (WGS) entry which is preliminary data.</text>
</comment>
<dbReference type="Gene3D" id="3.40.50.2000">
    <property type="entry name" value="Glycogen Phosphorylase B"/>
    <property type="match status" value="2"/>
</dbReference>
<evidence type="ECO:0000313" key="4">
    <source>
        <dbReference type="Proteomes" id="UP000642571"/>
    </source>
</evidence>
<gene>
    <name evidence="3" type="ORF">GCM10011389_40010</name>
</gene>
<dbReference type="Pfam" id="PF13439">
    <property type="entry name" value="Glyco_transf_4"/>
    <property type="match status" value="1"/>
</dbReference>
<dbReference type="InterPro" id="IPR028098">
    <property type="entry name" value="Glyco_trans_4-like_N"/>
</dbReference>
<name>A0ABQ1QJP7_9BACI</name>
<accession>A0ABQ1QJP7</accession>
<dbReference type="Pfam" id="PF00534">
    <property type="entry name" value="Glycos_transf_1"/>
    <property type="match status" value="1"/>
</dbReference>
<dbReference type="RefSeq" id="WP_188656097.1">
    <property type="nucleotide sequence ID" value="NZ_BMIN01000027.1"/>
</dbReference>